<reference evidence="1 2" key="1">
    <citation type="journal article" date="2020" name="Curr. Microbiol.">
        <title>Tepidiphilus baoligensis sp. nov., a Novel Bacterium of the Family Hydrogenophilaceae Isolated from an Oil Reservoir.</title>
        <authorList>
            <person name="Zhang X."/>
            <person name="Wang G."/>
            <person name="Ma X."/>
            <person name="Yu J."/>
            <person name="You J."/>
            <person name="Xue Y."/>
            <person name="Ma Y."/>
        </authorList>
    </citation>
    <scope>NUCLEOTIDE SEQUENCE [LARGE SCALE GENOMIC DNA]</scope>
    <source>
        <strain evidence="1 2">B18-69</strain>
    </source>
</reference>
<name>A0ABX1QN06_9PROT</name>
<dbReference type="EMBL" id="JAAAUB010000011">
    <property type="protein sequence ID" value="NMH17054.1"/>
    <property type="molecule type" value="Genomic_DNA"/>
</dbReference>
<evidence type="ECO:0000313" key="1">
    <source>
        <dbReference type="EMBL" id="NMH17054.1"/>
    </source>
</evidence>
<dbReference type="SUPFAM" id="SSF52833">
    <property type="entry name" value="Thioredoxin-like"/>
    <property type="match status" value="1"/>
</dbReference>
<evidence type="ECO:0000313" key="2">
    <source>
        <dbReference type="Proteomes" id="UP000669605"/>
    </source>
</evidence>
<gene>
    <name evidence="1" type="ORF">GV368_08080</name>
</gene>
<keyword evidence="2" id="KW-1185">Reference proteome</keyword>
<comment type="caution">
    <text evidence="1">The sequence shown here is derived from an EMBL/GenBank/DDBJ whole genome shotgun (WGS) entry which is preliminary data.</text>
</comment>
<accession>A0ABX1QN06</accession>
<organism evidence="1 2">
    <name type="scientific">Tepidiphilus baoligensis</name>
    <dbReference type="NCBI Taxonomy" id="2698687"/>
    <lineage>
        <taxon>Bacteria</taxon>
        <taxon>Pseudomonadati</taxon>
        <taxon>Pseudomonadota</taxon>
        <taxon>Hydrogenophilia</taxon>
        <taxon>Hydrogenophilales</taxon>
        <taxon>Hydrogenophilaceae</taxon>
        <taxon>Tepidiphilus</taxon>
    </lineage>
</organism>
<dbReference type="Proteomes" id="UP000669605">
    <property type="component" value="Unassembled WGS sequence"/>
</dbReference>
<proteinExistence type="predicted"/>
<sequence length="59" mass="6908">MHNRIETLHDVKGRVRERYDLQPGTVYLVRPDQHVAARWRRFDPAAIEAALRRASGQRA</sequence>
<dbReference type="Gene3D" id="3.40.30.120">
    <property type="match status" value="1"/>
</dbReference>
<protein>
    <submittedName>
        <fullName evidence="1">Uncharacterized protein</fullName>
    </submittedName>
</protein>
<dbReference type="InterPro" id="IPR036249">
    <property type="entry name" value="Thioredoxin-like_sf"/>
</dbReference>
<dbReference type="RefSeq" id="WP_169116157.1">
    <property type="nucleotide sequence ID" value="NZ_JBHSGH010000010.1"/>
</dbReference>